<dbReference type="EMBL" id="UINC01186617">
    <property type="protein sequence ID" value="SVD98911.1"/>
    <property type="molecule type" value="Genomic_DNA"/>
</dbReference>
<dbReference type="GO" id="GO:0006782">
    <property type="term" value="P:protoporphyrinogen IX biosynthetic process"/>
    <property type="evidence" value="ECO:0007669"/>
    <property type="project" value="TreeGrafter"/>
</dbReference>
<dbReference type="InterPro" id="IPR036406">
    <property type="entry name" value="Coprogen_oxidase_aer_sf"/>
</dbReference>
<dbReference type="Gene3D" id="3.40.1500.10">
    <property type="entry name" value="Coproporphyrinogen III oxidase, aerobic"/>
    <property type="match status" value="1"/>
</dbReference>
<dbReference type="SUPFAM" id="SSF102886">
    <property type="entry name" value="Coproporphyrinogen III oxidase"/>
    <property type="match status" value="1"/>
</dbReference>
<reference evidence="7" key="1">
    <citation type="submission" date="2018-05" db="EMBL/GenBank/DDBJ databases">
        <authorList>
            <person name="Lanie J.A."/>
            <person name="Ng W.-L."/>
            <person name="Kazmierczak K.M."/>
            <person name="Andrzejewski T.M."/>
            <person name="Davidsen T.M."/>
            <person name="Wayne K.J."/>
            <person name="Tettelin H."/>
            <person name="Glass J.I."/>
            <person name="Rusch D."/>
            <person name="Podicherti R."/>
            <person name="Tsui H.-C.T."/>
            <person name="Winkler M.E."/>
        </authorList>
    </citation>
    <scope>NUCLEOTIDE SEQUENCE</scope>
</reference>
<name>A0A382ZTY8_9ZZZZ</name>
<dbReference type="GO" id="GO:0004109">
    <property type="term" value="F:coproporphyrinogen oxidase activity"/>
    <property type="evidence" value="ECO:0007669"/>
    <property type="project" value="UniProtKB-EC"/>
</dbReference>
<comment type="subunit">
    <text evidence="3">Homodimer.</text>
</comment>
<proteinExistence type="inferred from homology"/>
<evidence type="ECO:0000256" key="2">
    <source>
        <dbReference type="ARBA" id="ARBA00010644"/>
    </source>
</evidence>
<comment type="similarity">
    <text evidence="2">Belongs to the aerobic coproporphyrinogen-III oxidase family.</text>
</comment>
<dbReference type="PRINTS" id="PR00073">
    <property type="entry name" value="COPRGNOXDASE"/>
</dbReference>
<feature type="non-terminal residue" evidence="7">
    <location>
        <position position="139"/>
    </location>
</feature>
<dbReference type="Pfam" id="PF01218">
    <property type="entry name" value="Coprogen_oxidas"/>
    <property type="match status" value="1"/>
</dbReference>
<dbReference type="AlphaFoldDB" id="A0A382ZTY8"/>
<evidence type="ECO:0000313" key="7">
    <source>
        <dbReference type="EMBL" id="SVD98911.1"/>
    </source>
</evidence>
<keyword evidence="6" id="KW-0627">Porphyrin biosynthesis</keyword>
<evidence type="ECO:0000256" key="3">
    <source>
        <dbReference type="ARBA" id="ARBA00011738"/>
    </source>
</evidence>
<dbReference type="InterPro" id="IPR001260">
    <property type="entry name" value="Coprogen_oxidase_aer"/>
</dbReference>
<evidence type="ECO:0000256" key="6">
    <source>
        <dbReference type="ARBA" id="ARBA00023244"/>
    </source>
</evidence>
<evidence type="ECO:0000256" key="5">
    <source>
        <dbReference type="ARBA" id="ARBA00023002"/>
    </source>
</evidence>
<gene>
    <name evidence="7" type="ORF">METZ01_LOCUS451765</name>
</gene>
<dbReference type="PANTHER" id="PTHR10755">
    <property type="entry name" value="COPROPORPHYRINOGEN III OXIDASE, MITOCHONDRIAL"/>
    <property type="match status" value="1"/>
</dbReference>
<dbReference type="PANTHER" id="PTHR10755:SF0">
    <property type="entry name" value="OXYGEN-DEPENDENT COPROPORPHYRINOGEN-III OXIDASE, MITOCHONDRIAL"/>
    <property type="match status" value="1"/>
</dbReference>
<keyword evidence="5" id="KW-0560">Oxidoreductase</keyword>
<dbReference type="EC" id="1.3.3.3" evidence="4"/>
<comment type="pathway">
    <text evidence="1">Porphyrin-containing compound metabolism; protoporphyrin-IX biosynthesis; protoporphyrinogen-IX from coproporphyrinogen-III (O2 route): step 1/1.</text>
</comment>
<protein>
    <recommendedName>
        <fullName evidence="4">coproporphyrinogen oxidase</fullName>
        <ecNumber evidence="4">1.3.3.3</ecNumber>
    </recommendedName>
</protein>
<sequence length="139" mass="15417">MDMPDPESVKAYLLDLQERIMDALLDIDPKALTRQDTWTRDAGGGGISRLLEDGLVFEKGGVNFSDVHGENLPPSATAERPELAGADFRAMGVSVVFHPLNPFVPTTHMNVRFFNAQKGEEQTWWFGGGFDLTPYYGLE</sequence>
<evidence type="ECO:0000256" key="4">
    <source>
        <dbReference type="ARBA" id="ARBA00012869"/>
    </source>
</evidence>
<dbReference type="GO" id="GO:0005737">
    <property type="term" value="C:cytoplasm"/>
    <property type="evidence" value="ECO:0007669"/>
    <property type="project" value="TreeGrafter"/>
</dbReference>
<organism evidence="7">
    <name type="scientific">marine metagenome</name>
    <dbReference type="NCBI Taxonomy" id="408172"/>
    <lineage>
        <taxon>unclassified sequences</taxon>
        <taxon>metagenomes</taxon>
        <taxon>ecological metagenomes</taxon>
    </lineage>
</organism>
<accession>A0A382ZTY8</accession>
<evidence type="ECO:0000256" key="1">
    <source>
        <dbReference type="ARBA" id="ARBA00005168"/>
    </source>
</evidence>